<proteinExistence type="predicted"/>
<protein>
    <submittedName>
        <fullName evidence="2">Uncharacterized protein</fullName>
    </submittedName>
</protein>
<reference evidence="2" key="2">
    <citation type="submission" date="2021-04" db="EMBL/GenBank/DDBJ databases">
        <authorList>
            <person name="Gilroy R."/>
        </authorList>
    </citation>
    <scope>NUCLEOTIDE SEQUENCE</scope>
    <source>
        <strain evidence="2">CHK192-8294</strain>
    </source>
</reference>
<dbReference type="AlphaFoldDB" id="A0A9D2MLY3"/>
<feature type="region of interest" description="Disordered" evidence="1">
    <location>
        <begin position="91"/>
        <end position="113"/>
    </location>
</feature>
<evidence type="ECO:0000313" key="3">
    <source>
        <dbReference type="Proteomes" id="UP000823921"/>
    </source>
</evidence>
<accession>A0A9D2MLY3</accession>
<reference evidence="2" key="1">
    <citation type="journal article" date="2021" name="PeerJ">
        <title>Extensive microbial diversity within the chicken gut microbiome revealed by metagenomics and culture.</title>
        <authorList>
            <person name="Gilroy R."/>
            <person name="Ravi A."/>
            <person name="Getino M."/>
            <person name="Pursley I."/>
            <person name="Horton D.L."/>
            <person name="Alikhan N.F."/>
            <person name="Baker D."/>
            <person name="Gharbi K."/>
            <person name="Hall N."/>
            <person name="Watson M."/>
            <person name="Adriaenssens E.M."/>
            <person name="Foster-Nyarko E."/>
            <person name="Jarju S."/>
            <person name="Secka A."/>
            <person name="Antonio M."/>
            <person name="Oren A."/>
            <person name="Chaudhuri R.R."/>
            <person name="La Ragione R."/>
            <person name="Hildebrand F."/>
            <person name="Pallen M.J."/>
        </authorList>
    </citation>
    <scope>NUCLEOTIDE SEQUENCE</scope>
    <source>
        <strain evidence="2">CHK192-8294</strain>
    </source>
</reference>
<sequence>MLKDDKYRFCLGWSRDSAEKAAVGDLLEKLNNRKSEFIIQAVWEYIGHHPEVMTESARIVIAVRATPTDEQKLAQIQSMIDASIERLRDSLKLQNKQGQQEETDGPSDKDLDDMLSNLDIFNQ</sequence>
<dbReference type="EMBL" id="DWXO01000076">
    <property type="protein sequence ID" value="HJB80865.1"/>
    <property type="molecule type" value="Genomic_DNA"/>
</dbReference>
<evidence type="ECO:0000313" key="2">
    <source>
        <dbReference type="EMBL" id="HJB80865.1"/>
    </source>
</evidence>
<name>A0A9D2MLY3_9FIRM</name>
<dbReference type="Proteomes" id="UP000823921">
    <property type="component" value="Unassembled WGS sequence"/>
</dbReference>
<gene>
    <name evidence="2" type="ORF">H9712_07755</name>
</gene>
<organism evidence="2 3">
    <name type="scientific">Candidatus Flavonifractor intestinigallinarum</name>
    <dbReference type="NCBI Taxonomy" id="2838586"/>
    <lineage>
        <taxon>Bacteria</taxon>
        <taxon>Bacillati</taxon>
        <taxon>Bacillota</taxon>
        <taxon>Clostridia</taxon>
        <taxon>Eubacteriales</taxon>
        <taxon>Oscillospiraceae</taxon>
        <taxon>Flavonifractor</taxon>
    </lineage>
</organism>
<feature type="compositionally biased region" description="Acidic residues" evidence="1">
    <location>
        <begin position="101"/>
        <end position="113"/>
    </location>
</feature>
<comment type="caution">
    <text evidence="2">The sequence shown here is derived from an EMBL/GenBank/DDBJ whole genome shotgun (WGS) entry which is preliminary data.</text>
</comment>
<evidence type="ECO:0000256" key="1">
    <source>
        <dbReference type="SAM" id="MobiDB-lite"/>
    </source>
</evidence>